<dbReference type="InterPro" id="IPR002553">
    <property type="entry name" value="Clathrin/coatomer_adapt-like_N"/>
</dbReference>
<dbReference type="Gene3D" id="1.25.10.10">
    <property type="entry name" value="Leucine-rich Repeat Variant"/>
    <property type="match status" value="1"/>
</dbReference>
<dbReference type="InterPro" id="IPR016024">
    <property type="entry name" value="ARM-type_fold"/>
</dbReference>
<organism evidence="6 7">
    <name type="scientific">Stylosanthes scabra</name>
    <dbReference type="NCBI Taxonomy" id="79078"/>
    <lineage>
        <taxon>Eukaryota</taxon>
        <taxon>Viridiplantae</taxon>
        <taxon>Streptophyta</taxon>
        <taxon>Embryophyta</taxon>
        <taxon>Tracheophyta</taxon>
        <taxon>Spermatophyta</taxon>
        <taxon>Magnoliopsida</taxon>
        <taxon>eudicotyledons</taxon>
        <taxon>Gunneridae</taxon>
        <taxon>Pentapetalae</taxon>
        <taxon>rosids</taxon>
        <taxon>fabids</taxon>
        <taxon>Fabales</taxon>
        <taxon>Fabaceae</taxon>
        <taxon>Papilionoideae</taxon>
        <taxon>50 kb inversion clade</taxon>
        <taxon>dalbergioids sensu lato</taxon>
        <taxon>Dalbergieae</taxon>
        <taxon>Pterocarpus clade</taxon>
        <taxon>Stylosanthes</taxon>
    </lineage>
</organism>
<name>A0ABU6THI9_9FABA</name>
<dbReference type="InterPro" id="IPR011989">
    <property type="entry name" value="ARM-like"/>
</dbReference>
<dbReference type="Proteomes" id="UP001341840">
    <property type="component" value="Unassembled WGS sequence"/>
</dbReference>
<comment type="caution">
    <text evidence="6">The sequence shown here is derived from an EMBL/GenBank/DDBJ whole genome shotgun (WGS) entry which is preliminary data.</text>
</comment>
<keyword evidence="4" id="KW-0472">Membrane</keyword>
<keyword evidence="2" id="KW-0813">Transport</keyword>
<keyword evidence="7" id="KW-1185">Reference proteome</keyword>
<sequence>MKEYVRRLLYVEMLGHDASFGYIHAVKMTHDDALPLKRTGYLAVTLFLSDDHDLIILIVNTIQKDLHLAARASSSHDCFTVGEWCEVGLHQCRWGWVRHWWLEGAVRVTYGLATALNQCMSVVGGRGSIGGSTSAAGGATALGRWGVTPDVLAALVEERVPWVNPTALMHPFGYKYGWVGAELTCTTTTHFSFFPIWVFL</sequence>
<reference evidence="6 7" key="1">
    <citation type="journal article" date="2023" name="Plants (Basel)">
        <title>Bridging the Gap: Combining Genomics and Transcriptomics Approaches to Understand Stylosanthes scabra, an Orphan Legume from the Brazilian Caatinga.</title>
        <authorList>
            <person name="Ferreira-Neto J.R.C."/>
            <person name="da Silva M.D."/>
            <person name="Binneck E."/>
            <person name="de Melo N.F."/>
            <person name="da Silva R.H."/>
            <person name="de Melo A.L.T.M."/>
            <person name="Pandolfi V."/>
            <person name="Bustamante F.O."/>
            <person name="Brasileiro-Vidal A.C."/>
            <person name="Benko-Iseppon A.M."/>
        </authorList>
    </citation>
    <scope>NUCLEOTIDE SEQUENCE [LARGE SCALE GENOMIC DNA]</scope>
    <source>
        <tissue evidence="6">Leaves</tissue>
    </source>
</reference>
<comment type="subcellular location">
    <subcellularLocation>
        <location evidence="1">Endomembrane system</location>
    </subcellularLocation>
</comment>
<evidence type="ECO:0000256" key="3">
    <source>
        <dbReference type="ARBA" id="ARBA00022927"/>
    </source>
</evidence>
<dbReference type="Pfam" id="PF01602">
    <property type="entry name" value="Adaptin_N"/>
    <property type="match status" value="1"/>
</dbReference>
<accession>A0ABU6THI9</accession>
<gene>
    <name evidence="6" type="ORF">PIB30_051110</name>
</gene>
<evidence type="ECO:0000256" key="1">
    <source>
        <dbReference type="ARBA" id="ARBA00004308"/>
    </source>
</evidence>
<protein>
    <recommendedName>
        <fullName evidence="5">Clathrin/coatomer adaptor adaptin-like N-terminal domain-containing protein</fullName>
    </recommendedName>
</protein>
<evidence type="ECO:0000313" key="6">
    <source>
        <dbReference type="EMBL" id="MED6148231.1"/>
    </source>
</evidence>
<feature type="domain" description="Clathrin/coatomer adaptor adaptin-like N-terminal" evidence="5">
    <location>
        <begin position="2"/>
        <end position="67"/>
    </location>
</feature>
<evidence type="ECO:0000256" key="2">
    <source>
        <dbReference type="ARBA" id="ARBA00022448"/>
    </source>
</evidence>
<keyword evidence="3" id="KW-0653">Protein transport</keyword>
<evidence type="ECO:0000259" key="5">
    <source>
        <dbReference type="Pfam" id="PF01602"/>
    </source>
</evidence>
<dbReference type="PANTHER" id="PTHR22780">
    <property type="entry name" value="ADAPTIN, ALPHA/GAMMA/EPSILON"/>
    <property type="match status" value="1"/>
</dbReference>
<evidence type="ECO:0000256" key="4">
    <source>
        <dbReference type="ARBA" id="ARBA00023136"/>
    </source>
</evidence>
<dbReference type="InterPro" id="IPR050840">
    <property type="entry name" value="Adaptor_Complx_Large_Subunit"/>
</dbReference>
<dbReference type="EMBL" id="JASCZI010090979">
    <property type="protein sequence ID" value="MED6148231.1"/>
    <property type="molecule type" value="Genomic_DNA"/>
</dbReference>
<evidence type="ECO:0000313" key="7">
    <source>
        <dbReference type="Proteomes" id="UP001341840"/>
    </source>
</evidence>
<proteinExistence type="predicted"/>
<dbReference type="SUPFAM" id="SSF48371">
    <property type="entry name" value="ARM repeat"/>
    <property type="match status" value="1"/>
</dbReference>